<dbReference type="Pfam" id="PF00107">
    <property type="entry name" value="ADH_zinc_N"/>
    <property type="match status" value="1"/>
</dbReference>
<dbReference type="InterPro" id="IPR013154">
    <property type="entry name" value="ADH-like_N"/>
</dbReference>
<name>A0A158KJ92_9BURK</name>
<evidence type="ECO:0000313" key="2">
    <source>
        <dbReference type="EMBL" id="SAL80839.1"/>
    </source>
</evidence>
<dbReference type="PANTHER" id="PTHR43677:SF4">
    <property type="entry name" value="QUINONE OXIDOREDUCTASE-LIKE PROTEIN 2"/>
    <property type="match status" value="1"/>
</dbReference>
<dbReference type="Proteomes" id="UP000054717">
    <property type="component" value="Unassembled WGS sequence"/>
</dbReference>
<dbReference type="InterPro" id="IPR051397">
    <property type="entry name" value="Zn-ADH-like_protein"/>
</dbReference>
<feature type="domain" description="Enoyl reductase (ER)" evidence="1">
    <location>
        <begin position="10"/>
        <end position="324"/>
    </location>
</feature>
<accession>A0A158KJ92</accession>
<dbReference type="InterPro" id="IPR036291">
    <property type="entry name" value="NAD(P)-bd_dom_sf"/>
</dbReference>
<evidence type="ECO:0000313" key="3">
    <source>
        <dbReference type="Proteomes" id="UP000054717"/>
    </source>
</evidence>
<comment type="caution">
    <text evidence="2">The sequence shown here is derived from an EMBL/GenBank/DDBJ whole genome shotgun (WGS) entry which is preliminary data.</text>
</comment>
<dbReference type="SUPFAM" id="SSF51735">
    <property type="entry name" value="NAD(P)-binding Rossmann-fold domains"/>
    <property type="match status" value="1"/>
</dbReference>
<dbReference type="SMART" id="SM00829">
    <property type="entry name" value="PKS_ER"/>
    <property type="match status" value="1"/>
</dbReference>
<evidence type="ECO:0000259" key="1">
    <source>
        <dbReference type="SMART" id="SM00829"/>
    </source>
</evidence>
<dbReference type="Pfam" id="PF08240">
    <property type="entry name" value="ADH_N"/>
    <property type="match status" value="1"/>
</dbReference>
<sequence>MLRAVVTNFASPPVLTLEEARRPVPGKGEILVRVTATALGFVDGLIAQGKYQMKPQLPYVPGGEIAGVVEEVGEGVSGLKEGSKVAVWQFGGGLAEYALANADESIALPEGIDEKVAASALVDYLTAHYALFVRGALQAGDTVLVLGAAGGVGQAAVQLAVSGGARVLAAVSSQSKAARARELGAVDVLVLGSDGPPLRDQLRAIAADGAIDVIVDPVGGVDSEPSFRSLAKSGRHLVIGFASGSIPKLPTNLALLKSASLVGVDVRHFVDGHKAEAFAAAQALFQRFADGVLQPVAYIEHSLDEAQEAFTTLAARNKVGKVLVKP</sequence>
<dbReference type="InterPro" id="IPR020843">
    <property type="entry name" value="ER"/>
</dbReference>
<dbReference type="AlphaFoldDB" id="A0A158KJ92"/>
<reference evidence="2" key="1">
    <citation type="submission" date="2016-01" db="EMBL/GenBank/DDBJ databases">
        <authorList>
            <person name="Peeters Charlotte."/>
        </authorList>
    </citation>
    <scope>NUCLEOTIDE SEQUENCE</scope>
    <source>
        <strain evidence="2">LMG 22936</strain>
    </source>
</reference>
<dbReference type="Gene3D" id="3.90.180.10">
    <property type="entry name" value="Medium-chain alcohol dehydrogenases, catalytic domain"/>
    <property type="match status" value="1"/>
</dbReference>
<gene>
    <name evidence="2" type="ORF">AWB66_06324</name>
</gene>
<proteinExistence type="predicted"/>
<dbReference type="PANTHER" id="PTHR43677">
    <property type="entry name" value="SHORT-CHAIN DEHYDROGENASE/REDUCTASE"/>
    <property type="match status" value="1"/>
</dbReference>
<dbReference type="InterPro" id="IPR013149">
    <property type="entry name" value="ADH-like_C"/>
</dbReference>
<dbReference type="Gene3D" id="3.40.50.720">
    <property type="entry name" value="NAD(P)-binding Rossmann-like Domain"/>
    <property type="match status" value="1"/>
</dbReference>
<protein>
    <submittedName>
        <fullName evidence="2">Alcohol dehydrogenase</fullName>
    </submittedName>
</protein>
<dbReference type="EMBL" id="FCNZ02000081">
    <property type="protein sequence ID" value="SAL80839.1"/>
    <property type="molecule type" value="Genomic_DNA"/>
</dbReference>
<keyword evidence="3" id="KW-1185">Reference proteome</keyword>
<dbReference type="STRING" id="326475.AWB66_06324"/>
<dbReference type="SUPFAM" id="SSF50129">
    <property type="entry name" value="GroES-like"/>
    <property type="match status" value="1"/>
</dbReference>
<dbReference type="CDD" id="cd08241">
    <property type="entry name" value="QOR1"/>
    <property type="match status" value="1"/>
</dbReference>
<dbReference type="RefSeq" id="WP_200819128.1">
    <property type="nucleotide sequence ID" value="NZ_FCNZ02000081.1"/>
</dbReference>
<dbReference type="GO" id="GO:0016491">
    <property type="term" value="F:oxidoreductase activity"/>
    <property type="evidence" value="ECO:0007669"/>
    <property type="project" value="InterPro"/>
</dbReference>
<organism evidence="2 3">
    <name type="scientific">Caballeronia telluris</name>
    <dbReference type="NCBI Taxonomy" id="326475"/>
    <lineage>
        <taxon>Bacteria</taxon>
        <taxon>Pseudomonadati</taxon>
        <taxon>Pseudomonadota</taxon>
        <taxon>Betaproteobacteria</taxon>
        <taxon>Burkholderiales</taxon>
        <taxon>Burkholderiaceae</taxon>
        <taxon>Caballeronia</taxon>
    </lineage>
</organism>
<dbReference type="InterPro" id="IPR011032">
    <property type="entry name" value="GroES-like_sf"/>
</dbReference>